<dbReference type="Gene3D" id="1.20.5.460">
    <property type="entry name" value="Single helix bin"/>
    <property type="match status" value="1"/>
</dbReference>
<name>W4ER08_9BACL</name>
<dbReference type="PANTHER" id="PTHR31862">
    <property type="entry name" value="UPF0261 DOMAIN PROTEIN (AFU_ORTHOLOGUE AFUA_1G10120)"/>
    <property type="match status" value="1"/>
</dbReference>
<dbReference type="Pfam" id="PF09370">
    <property type="entry name" value="PEP_hydrolase"/>
    <property type="match status" value="1"/>
</dbReference>
<evidence type="ECO:0000313" key="2">
    <source>
        <dbReference type="EMBL" id="ETT82704.1"/>
    </source>
</evidence>
<sequence length="90" mass="9794">MTTKGTIGAHTALTLDCEERIQKIIEAGRFINPDILVICHGGPIAEPADAEYVINKVEGICGFFGASSIERFAVEKGIREQSEAFKNIRS</sequence>
<dbReference type="EMBL" id="ASQA01000034">
    <property type="protein sequence ID" value="ETT82704.1"/>
    <property type="molecule type" value="Genomic_DNA"/>
</dbReference>
<reference evidence="2 3" key="1">
    <citation type="journal article" date="2014" name="BMC Genomics">
        <title>Genomic comparison of sporeforming bacilli isolated from milk.</title>
        <authorList>
            <person name="Moreno Switt A.I."/>
            <person name="Andrus A.D."/>
            <person name="Ranieri M.L."/>
            <person name="Orsi R.H."/>
            <person name="Ivy R."/>
            <person name="den Bakker H.C."/>
            <person name="Martin N.H."/>
            <person name="Wiedmann M."/>
            <person name="Boor K.J."/>
        </authorList>
    </citation>
    <scope>NUCLEOTIDE SEQUENCE [LARGE SCALE GENOMIC DNA]</scope>
    <source>
        <strain evidence="2 3">FSL R5-213</strain>
    </source>
</reference>
<dbReference type="InterPro" id="IPR051353">
    <property type="entry name" value="Tobamovirus_resist_UPF0261"/>
</dbReference>
<organism evidence="2 3">
    <name type="scientific">Viridibacillus arenosi FSL R5-213</name>
    <dbReference type="NCBI Taxonomy" id="1227360"/>
    <lineage>
        <taxon>Bacteria</taxon>
        <taxon>Bacillati</taxon>
        <taxon>Bacillota</taxon>
        <taxon>Bacilli</taxon>
        <taxon>Bacillales</taxon>
        <taxon>Caryophanaceae</taxon>
        <taxon>Viridibacillus</taxon>
    </lineage>
</organism>
<proteinExistence type="predicted"/>
<evidence type="ECO:0000259" key="1">
    <source>
        <dbReference type="Pfam" id="PF09370"/>
    </source>
</evidence>
<dbReference type="InterPro" id="IPR009215">
    <property type="entry name" value="TIM-br_IGPS-like"/>
</dbReference>
<dbReference type="InterPro" id="IPR013785">
    <property type="entry name" value="Aldolase_TIM"/>
</dbReference>
<accession>W4ER08</accession>
<dbReference type="AlphaFoldDB" id="W4ER08"/>
<protein>
    <submittedName>
        <fullName evidence="2">Transcriptional regulator</fullName>
    </submittedName>
</protein>
<dbReference type="PATRIC" id="fig|1227360.4.peg.3457"/>
<dbReference type="PANTHER" id="PTHR31862:SF1">
    <property type="entry name" value="UPF0261 DOMAIN PROTEIN (AFU_ORTHOLOGUE AFUA_1G10120)"/>
    <property type="match status" value="1"/>
</dbReference>
<evidence type="ECO:0000313" key="3">
    <source>
        <dbReference type="Proteomes" id="UP000019062"/>
    </source>
</evidence>
<dbReference type="Proteomes" id="UP000019062">
    <property type="component" value="Unassembled WGS sequence"/>
</dbReference>
<feature type="domain" description="TIM-barrel" evidence="1">
    <location>
        <begin position="1"/>
        <end position="88"/>
    </location>
</feature>
<gene>
    <name evidence="2" type="ORF">C176_16987</name>
</gene>
<keyword evidence="3" id="KW-1185">Reference proteome</keyword>
<comment type="caution">
    <text evidence="2">The sequence shown here is derived from an EMBL/GenBank/DDBJ whole genome shotgun (WGS) entry which is preliminary data.</text>
</comment>
<dbReference type="eggNOG" id="COG5564">
    <property type="taxonomic scope" value="Bacteria"/>
</dbReference>
<dbReference type="Gene3D" id="3.20.20.70">
    <property type="entry name" value="Aldolase class I"/>
    <property type="match status" value="1"/>
</dbReference>